<accession>A0A1F6GRF6</accession>
<dbReference type="AlphaFoldDB" id="A0A1F6GRF6"/>
<organism evidence="2 3">
    <name type="scientific">Candidatus Lambdaproteobacteria bacterium RIFOXYD2_FULL_56_26</name>
    <dbReference type="NCBI Taxonomy" id="1817773"/>
    <lineage>
        <taxon>Bacteria</taxon>
        <taxon>Pseudomonadati</taxon>
        <taxon>Pseudomonadota</taxon>
        <taxon>Candidatus Lambdaproteobacteria</taxon>
    </lineage>
</organism>
<feature type="compositionally biased region" description="Basic and acidic residues" evidence="1">
    <location>
        <begin position="108"/>
        <end position="122"/>
    </location>
</feature>
<comment type="caution">
    <text evidence="2">The sequence shown here is derived from an EMBL/GenBank/DDBJ whole genome shotgun (WGS) entry which is preliminary data.</text>
</comment>
<protein>
    <submittedName>
        <fullName evidence="2">Uncharacterized protein</fullName>
    </submittedName>
</protein>
<feature type="region of interest" description="Disordered" evidence="1">
    <location>
        <begin position="106"/>
        <end position="129"/>
    </location>
</feature>
<gene>
    <name evidence="2" type="ORF">A2557_03345</name>
</gene>
<sequence length="129" mass="14441">MEASHRCKVVFDPNLSEAEVELRLQAIRLVSGVVRVETESSGTRVPDPQEGITIEYEPRLSKSQVVAQRELIQRVLVWGITQGLVKPEQISKLEPEQLVQTAMSLMDKMPEEEKKRLGRDFGRASSGGP</sequence>
<proteinExistence type="predicted"/>
<dbReference type="Proteomes" id="UP000177583">
    <property type="component" value="Unassembled WGS sequence"/>
</dbReference>
<evidence type="ECO:0000256" key="1">
    <source>
        <dbReference type="SAM" id="MobiDB-lite"/>
    </source>
</evidence>
<evidence type="ECO:0000313" key="2">
    <source>
        <dbReference type="EMBL" id="OGH00684.1"/>
    </source>
</evidence>
<dbReference type="EMBL" id="MFNF01000043">
    <property type="protein sequence ID" value="OGH00684.1"/>
    <property type="molecule type" value="Genomic_DNA"/>
</dbReference>
<name>A0A1F6GRF6_9PROT</name>
<reference evidence="2 3" key="1">
    <citation type="journal article" date="2016" name="Nat. Commun.">
        <title>Thousands of microbial genomes shed light on interconnected biogeochemical processes in an aquifer system.</title>
        <authorList>
            <person name="Anantharaman K."/>
            <person name="Brown C.T."/>
            <person name="Hug L.A."/>
            <person name="Sharon I."/>
            <person name="Castelle C.J."/>
            <person name="Probst A.J."/>
            <person name="Thomas B.C."/>
            <person name="Singh A."/>
            <person name="Wilkins M.J."/>
            <person name="Karaoz U."/>
            <person name="Brodie E.L."/>
            <person name="Williams K.H."/>
            <person name="Hubbard S.S."/>
            <person name="Banfield J.F."/>
        </authorList>
    </citation>
    <scope>NUCLEOTIDE SEQUENCE [LARGE SCALE GENOMIC DNA]</scope>
</reference>
<evidence type="ECO:0000313" key="3">
    <source>
        <dbReference type="Proteomes" id="UP000177583"/>
    </source>
</evidence>